<keyword evidence="2" id="KW-1185">Reference proteome</keyword>
<dbReference type="AlphaFoldDB" id="A0AAX4JEE0"/>
<protein>
    <submittedName>
        <fullName evidence="1">Uncharacterized protein</fullName>
    </submittedName>
</protein>
<dbReference type="KEGG" id="vnx:VNE69_07212"/>
<evidence type="ECO:0000313" key="2">
    <source>
        <dbReference type="Proteomes" id="UP001334084"/>
    </source>
</evidence>
<proteinExistence type="predicted"/>
<organism evidence="1 2">
    <name type="scientific">Vairimorpha necatrix</name>
    <dbReference type="NCBI Taxonomy" id="6039"/>
    <lineage>
        <taxon>Eukaryota</taxon>
        <taxon>Fungi</taxon>
        <taxon>Fungi incertae sedis</taxon>
        <taxon>Microsporidia</taxon>
        <taxon>Nosematidae</taxon>
        <taxon>Vairimorpha</taxon>
    </lineage>
</organism>
<name>A0AAX4JEE0_9MICR</name>
<gene>
    <name evidence="1" type="ORF">VNE69_07212</name>
</gene>
<sequence length="181" mass="22031">MQDDKQIRKFTRRSTRSKTQFINFNKEEINNLRLETTKNNVKDDELENKSINLEITQTQPENKKAETNNKRKEMPIEEIFGTKVLFNNTPVKKEEKLTEKEERTYSFSGLLEWCNKIEKRELNPKNKFEYYYKKNKNSMEKENDDQNEERNIIHMRIEEDIIPCLSNNPFIQADRYYKNKY</sequence>
<dbReference type="RefSeq" id="XP_065330291.1">
    <property type="nucleotide sequence ID" value="XM_065474219.1"/>
</dbReference>
<dbReference type="Proteomes" id="UP001334084">
    <property type="component" value="Chromosome 7"/>
</dbReference>
<dbReference type="EMBL" id="CP142732">
    <property type="protein sequence ID" value="WUR04146.1"/>
    <property type="molecule type" value="Genomic_DNA"/>
</dbReference>
<reference evidence="1" key="1">
    <citation type="journal article" date="2024" name="BMC Genomics">
        <title>Functional annotation of a divergent genome using sequence and structure-based similarity.</title>
        <authorList>
            <person name="Svedberg D."/>
            <person name="Winiger R.R."/>
            <person name="Berg A."/>
            <person name="Sharma H."/>
            <person name="Tellgren-Roth C."/>
            <person name="Debrunner-Vossbrinck B.A."/>
            <person name="Vossbrinck C.R."/>
            <person name="Barandun J."/>
        </authorList>
    </citation>
    <scope>NUCLEOTIDE SEQUENCE</scope>
    <source>
        <strain evidence="1">Illinois isolate</strain>
    </source>
</reference>
<accession>A0AAX4JEE0</accession>
<evidence type="ECO:0000313" key="1">
    <source>
        <dbReference type="EMBL" id="WUR04146.1"/>
    </source>
</evidence>
<dbReference type="GeneID" id="90541968"/>